<keyword evidence="3" id="KW-0460">Magnesium</keyword>
<dbReference type="Gene3D" id="1.10.600.10">
    <property type="entry name" value="Farnesyl Diphosphate Synthase"/>
    <property type="match status" value="2"/>
</dbReference>
<dbReference type="InterPro" id="IPR005630">
    <property type="entry name" value="Terpene_synthase_metal-bd"/>
</dbReference>
<accession>A0A6A1UPL5</accession>
<gene>
    <name evidence="7" type="ORF">CJ030_MR8G010743</name>
</gene>
<feature type="domain" description="Terpene synthase N-terminal" evidence="5">
    <location>
        <begin position="15"/>
        <end position="71"/>
    </location>
</feature>
<dbReference type="AlphaFoldDB" id="A0A6A1UPL5"/>
<evidence type="ECO:0000259" key="5">
    <source>
        <dbReference type="Pfam" id="PF01397"/>
    </source>
</evidence>
<dbReference type="Gene3D" id="1.50.10.130">
    <property type="entry name" value="Terpene synthase, N-terminal domain"/>
    <property type="match status" value="1"/>
</dbReference>
<evidence type="ECO:0000256" key="2">
    <source>
        <dbReference type="ARBA" id="ARBA00022723"/>
    </source>
</evidence>
<organism evidence="7 8">
    <name type="scientific">Morella rubra</name>
    <name type="common">Chinese bayberry</name>
    <dbReference type="NCBI Taxonomy" id="262757"/>
    <lineage>
        <taxon>Eukaryota</taxon>
        <taxon>Viridiplantae</taxon>
        <taxon>Streptophyta</taxon>
        <taxon>Embryophyta</taxon>
        <taxon>Tracheophyta</taxon>
        <taxon>Spermatophyta</taxon>
        <taxon>Magnoliopsida</taxon>
        <taxon>eudicotyledons</taxon>
        <taxon>Gunneridae</taxon>
        <taxon>Pentapetalae</taxon>
        <taxon>rosids</taxon>
        <taxon>fabids</taxon>
        <taxon>Fagales</taxon>
        <taxon>Myricaceae</taxon>
        <taxon>Morella</taxon>
    </lineage>
</organism>
<dbReference type="Proteomes" id="UP000516437">
    <property type="component" value="Chromosome 8"/>
</dbReference>
<keyword evidence="8" id="KW-1185">Reference proteome</keyword>
<dbReference type="GO" id="GO:0000287">
    <property type="term" value="F:magnesium ion binding"/>
    <property type="evidence" value="ECO:0007669"/>
    <property type="project" value="InterPro"/>
</dbReference>
<protein>
    <submittedName>
        <fullName evidence="7">(-)-germacrene D synthase</fullName>
    </submittedName>
</protein>
<keyword evidence="4" id="KW-0456">Lyase</keyword>
<dbReference type="Pfam" id="PF01397">
    <property type="entry name" value="Terpene_synth"/>
    <property type="match status" value="1"/>
</dbReference>
<evidence type="ECO:0000259" key="6">
    <source>
        <dbReference type="Pfam" id="PF03936"/>
    </source>
</evidence>
<feature type="domain" description="Terpene synthase metal-binding" evidence="6">
    <location>
        <begin position="156"/>
        <end position="217"/>
    </location>
</feature>
<dbReference type="SUPFAM" id="SSF48576">
    <property type="entry name" value="Terpenoid synthases"/>
    <property type="match status" value="1"/>
</dbReference>
<feature type="domain" description="Terpene synthase metal-binding" evidence="6">
    <location>
        <begin position="75"/>
        <end position="152"/>
    </location>
</feature>
<dbReference type="InterPro" id="IPR050148">
    <property type="entry name" value="Terpene_synthase-like"/>
</dbReference>
<dbReference type="EMBL" id="RXIC02000026">
    <property type="protein sequence ID" value="KAB1202345.1"/>
    <property type="molecule type" value="Genomic_DNA"/>
</dbReference>
<evidence type="ECO:0000256" key="3">
    <source>
        <dbReference type="ARBA" id="ARBA00022842"/>
    </source>
</evidence>
<dbReference type="InterPro" id="IPR001906">
    <property type="entry name" value="Terpene_synth_N"/>
</dbReference>
<proteinExistence type="predicted"/>
<evidence type="ECO:0000256" key="4">
    <source>
        <dbReference type="ARBA" id="ARBA00023239"/>
    </source>
</evidence>
<sequence length="218" mass="25237">MRCSNKSFHVFYGKIDVFNKFNDNKGNFKKSLVHDMGGMLCLYEVSHLSVHGEDRLDEALKFCMMNLESMEDIFQIACVASIIDDAYDAYGTYGELELFTSAVERWERSCLDQLPAYMKLVYNALLDVFEEIEEDLSKEGRQYDVYYAKEAVGHAINMGEIATKEVFDWLFKHPEIVKGEQTICRLMDDIVSNEMEQKRGHVASIIEFYMKQHALVSK</sequence>
<dbReference type="Pfam" id="PF03936">
    <property type="entry name" value="Terpene_synth_C"/>
    <property type="match status" value="2"/>
</dbReference>
<dbReference type="InterPro" id="IPR008930">
    <property type="entry name" value="Terpenoid_cyclase/PrenylTrfase"/>
</dbReference>
<dbReference type="GO" id="GO:0016114">
    <property type="term" value="P:terpenoid biosynthetic process"/>
    <property type="evidence" value="ECO:0007669"/>
    <property type="project" value="InterPro"/>
</dbReference>
<dbReference type="PANTHER" id="PTHR31225:SF221">
    <property type="entry name" value="(-)-GERMACRENE D SYNTHASE"/>
    <property type="match status" value="1"/>
</dbReference>
<comment type="caution">
    <text evidence="7">The sequence shown here is derived from an EMBL/GenBank/DDBJ whole genome shotgun (WGS) entry which is preliminary data.</text>
</comment>
<dbReference type="GO" id="GO:0010333">
    <property type="term" value="F:terpene synthase activity"/>
    <property type="evidence" value="ECO:0007669"/>
    <property type="project" value="InterPro"/>
</dbReference>
<dbReference type="SUPFAM" id="SSF48239">
    <property type="entry name" value="Terpenoid cyclases/Protein prenyltransferases"/>
    <property type="match status" value="1"/>
</dbReference>
<evidence type="ECO:0000313" key="8">
    <source>
        <dbReference type="Proteomes" id="UP000516437"/>
    </source>
</evidence>
<evidence type="ECO:0000256" key="1">
    <source>
        <dbReference type="ARBA" id="ARBA00001946"/>
    </source>
</evidence>
<evidence type="ECO:0000313" key="7">
    <source>
        <dbReference type="EMBL" id="KAB1202345.1"/>
    </source>
</evidence>
<dbReference type="PANTHER" id="PTHR31225">
    <property type="entry name" value="OS04G0344100 PROTEIN-RELATED"/>
    <property type="match status" value="1"/>
</dbReference>
<dbReference type="OrthoDB" id="1877784at2759"/>
<dbReference type="InterPro" id="IPR036965">
    <property type="entry name" value="Terpene_synth_N_sf"/>
</dbReference>
<name>A0A6A1UPL5_9ROSI</name>
<comment type="cofactor">
    <cofactor evidence="1">
        <name>Mg(2+)</name>
        <dbReference type="ChEBI" id="CHEBI:18420"/>
    </cofactor>
</comment>
<reference evidence="7 8" key="1">
    <citation type="journal article" date="2019" name="Plant Biotechnol. J.">
        <title>The red bayberry genome and genetic basis of sex determination.</title>
        <authorList>
            <person name="Jia H.M."/>
            <person name="Jia H.J."/>
            <person name="Cai Q.L."/>
            <person name="Wang Y."/>
            <person name="Zhao H.B."/>
            <person name="Yang W.F."/>
            <person name="Wang G.Y."/>
            <person name="Li Y.H."/>
            <person name="Zhan D.L."/>
            <person name="Shen Y.T."/>
            <person name="Niu Q.F."/>
            <person name="Chang L."/>
            <person name="Qiu J."/>
            <person name="Zhao L."/>
            <person name="Xie H.B."/>
            <person name="Fu W.Y."/>
            <person name="Jin J."/>
            <person name="Li X.W."/>
            <person name="Jiao Y."/>
            <person name="Zhou C.C."/>
            <person name="Tu T."/>
            <person name="Chai C.Y."/>
            <person name="Gao J.L."/>
            <person name="Fan L.J."/>
            <person name="van de Weg E."/>
            <person name="Wang J.Y."/>
            <person name="Gao Z.S."/>
        </authorList>
    </citation>
    <scope>NUCLEOTIDE SEQUENCE [LARGE SCALE GENOMIC DNA]</scope>
    <source>
        <tissue evidence="7">Leaves</tissue>
    </source>
</reference>
<keyword evidence="2" id="KW-0479">Metal-binding</keyword>
<dbReference type="InterPro" id="IPR008949">
    <property type="entry name" value="Isoprenoid_synthase_dom_sf"/>
</dbReference>